<evidence type="ECO:0000256" key="4">
    <source>
        <dbReference type="ARBA" id="ARBA00022801"/>
    </source>
</evidence>
<comment type="subunit">
    <text evidence="7">Monomer.</text>
</comment>
<reference evidence="10 11" key="1">
    <citation type="journal article" date="2016" name="Nat. Commun.">
        <title>Thousands of microbial genomes shed light on interconnected biogeochemical processes in an aquifer system.</title>
        <authorList>
            <person name="Anantharaman K."/>
            <person name="Brown C.T."/>
            <person name="Hug L.A."/>
            <person name="Sharon I."/>
            <person name="Castelle C.J."/>
            <person name="Probst A.J."/>
            <person name="Thomas B.C."/>
            <person name="Singh A."/>
            <person name="Wilkins M.J."/>
            <person name="Karaoz U."/>
            <person name="Brodie E.L."/>
            <person name="Williams K.H."/>
            <person name="Hubbard S.S."/>
            <person name="Banfield J.F."/>
        </authorList>
    </citation>
    <scope>NUCLEOTIDE SEQUENCE [LARGE SCALE GENOMIC DNA]</scope>
</reference>
<keyword evidence="4 7" id="KW-0378">Hydrolase</keyword>
<protein>
    <recommendedName>
        <fullName evidence="7">GTPase Obg</fullName>
        <ecNumber evidence="7">3.6.5.-</ecNumber>
    </recommendedName>
    <alternativeName>
        <fullName evidence="7">GTP-binding protein Obg</fullName>
    </alternativeName>
</protein>
<evidence type="ECO:0000256" key="1">
    <source>
        <dbReference type="ARBA" id="ARBA00007699"/>
    </source>
</evidence>
<dbReference type="PROSITE" id="PS51710">
    <property type="entry name" value="G_OBG"/>
    <property type="match status" value="1"/>
</dbReference>
<dbReference type="InterPro" id="IPR027417">
    <property type="entry name" value="P-loop_NTPase"/>
</dbReference>
<feature type="binding site" evidence="7">
    <location>
        <begin position="204"/>
        <end position="207"/>
    </location>
    <ligand>
        <name>GTP</name>
        <dbReference type="ChEBI" id="CHEBI:37565"/>
    </ligand>
</feature>
<feature type="binding site" evidence="7">
    <location>
        <position position="189"/>
    </location>
    <ligand>
        <name>Mg(2+)</name>
        <dbReference type="ChEBI" id="CHEBI:18420"/>
    </ligand>
</feature>
<feature type="binding site" evidence="7">
    <location>
        <position position="169"/>
    </location>
    <ligand>
        <name>Mg(2+)</name>
        <dbReference type="ChEBI" id="CHEBI:18420"/>
    </ligand>
</feature>
<evidence type="ECO:0000256" key="7">
    <source>
        <dbReference type="HAMAP-Rule" id="MF_01454"/>
    </source>
</evidence>
<dbReference type="PIRSF" id="PIRSF002401">
    <property type="entry name" value="GTP_bd_Obg/CgtA"/>
    <property type="match status" value="1"/>
</dbReference>
<comment type="function">
    <text evidence="7">An essential GTPase which binds GTP, GDP and possibly (p)ppGpp with moderate affinity, with high nucleotide exchange rates and a fairly low GTP hydrolysis rate. Plays a role in control of the cell cycle, stress response, ribosome biogenesis and in those bacteria that undergo differentiation, in morphogenesis control.</text>
</comment>
<keyword evidence="3 7" id="KW-0547">Nucleotide-binding</keyword>
<dbReference type="Proteomes" id="UP000179018">
    <property type="component" value="Unassembled WGS sequence"/>
</dbReference>
<evidence type="ECO:0000256" key="5">
    <source>
        <dbReference type="ARBA" id="ARBA00022842"/>
    </source>
</evidence>
<keyword evidence="2 7" id="KW-0963">Cytoplasm</keyword>
<evidence type="ECO:0000256" key="3">
    <source>
        <dbReference type="ARBA" id="ARBA00022741"/>
    </source>
</evidence>
<proteinExistence type="inferred from homology"/>
<dbReference type="GO" id="GO:0042254">
    <property type="term" value="P:ribosome biogenesis"/>
    <property type="evidence" value="ECO:0007669"/>
    <property type="project" value="UniProtKB-UniRule"/>
</dbReference>
<dbReference type="CDD" id="cd01898">
    <property type="entry name" value="Obg"/>
    <property type="match status" value="1"/>
</dbReference>
<dbReference type="STRING" id="1802516.A3A75_00035"/>
<dbReference type="AlphaFoldDB" id="A0A1F8B7E6"/>
<name>A0A1F8B7E6_9BACT</name>
<dbReference type="Pfam" id="PF01926">
    <property type="entry name" value="MMR_HSR1"/>
    <property type="match status" value="1"/>
</dbReference>
<sequence length="324" mass="34914">MLIDDADITVQGGHGGAGIVSFGKKMGSGPDGGNGGKGGNVYFLGVNDITLLTQFTHQTAFEGGLGRPGGRNRKSGKDGEDLIIMLPVGTTVIDNETKEILFEIKDVNQKELICKGGKGGRGNYEFRSPRRTTPEFAQPGLSGEKKNLKLILKLIADFGLIGLPNAGKSSLLNELTNAKAQVANYPFTTLTPNLGVFKGKVIADIPGLIEGASGGRGLGVSFLKHIEKVGVLLHCISSETTNPLADYKTIREELKNYNKELLNKSEIILITKSDLTDTKNVEKIAKKLKNKAKPGTVWYLAKKIHPVSIHDWDSIVKLKNLLLK</sequence>
<comment type="caution">
    <text evidence="10">The sequence shown here is derived from an EMBL/GenBank/DDBJ whole genome shotgun (WGS) entry which is preliminary data.</text>
</comment>
<evidence type="ECO:0000313" key="11">
    <source>
        <dbReference type="Proteomes" id="UP000179018"/>
    </source>
</evidence>
<feature type="binding site" evidence="7">
    <location>
        <begin position="308"/>
        <end position="310"/>
    </location>
    <ligand>
        <name>GTP</name>
        <dbReference type="ChEBI" id="CHEBI:37565"/>
    </ligand>
</feature>
<dbReference type="Pfam" id="PF01018">
    <property type="entry name" value="GTP1_OBG"/>
    <property type="match status" value="1"/>
</dbReference>
<feature type="domain" description="Obg" evidence="9">
    <location>
        <begin position="1"/>
        <end position="155"/>
    </location>
</feature>
<dbReference type="GO" id="GO:0003924">
    <property type="term" value="F:GTPase activity"/>
    <property type="evidence" value="ECO:0007669"/>
    <property type="project" value="UniProtKB-UniRule"/>
</dbReference>
<dbReference type="GO" id="GO:0005737">
    <property type="term" value="C:cytoplasm"/>
    <property type="evidence" value="ECO:0007669"/>
    <property type="project" value="UniProtKB-SubCell"/>
</dbReference>
<dbReference type="GO" id="GO:0000287">
    <property type="term" value="F:magnesium ion binding"/>
    <property type="evidence" value="ECO:0007669"/>
    <property type="project" value="InterPro"/>
</dbReference>
<feature type="binding site" evidence="7">
    <location>
        <begin position="187"/>
        <end position="191"/>
    </location>
    <ligand>
        <name>GTP</name>
        <dbReference type="ChEBI" id="CHEBI:37565"/>
    </ligand>
</feature>
<keyword evidence="6 7" id="KW-0342">GTP-binding</keyword>
<feature type="binding site" evidence="7">
    <location>
        <begin position="271"/>
        <end position="274"/>
    </location>
    <ligand>
        <name>GTP</name>
        <dbReference type="ChEBI" id="CHEBI:37565"/>
    </ligand>
</feature>
<dbReference type="InterPro" id="IPR006074">
    <property type="entry name" value="GTP1-OBG_CS"/>
</dbReference>
<keyword evidence="7" id="KW-0479">Metal-binding</keyword>
<dbReference type="PROSITE" id="PS51883">
    <property type="entry name" value="OBG"/>
    <property type="match status" value="1"/>
</dbReference>
<dbReference type="PANTHER" id="PTHR11702:SF31">
    <property type="entry name" value="MITOCHONDRIAL RIBOSOME-ASSOCIATED GTPASE 2"/>
    <property type="match status" value="1"/>
</dbReference>
<evidence type="ECO:0000256" key="6">
    <source>
        <dbReference type="ARBA" id="ARBA00023134"/>
    </source>
</evidence>
<dbReference type="FunFam" id="2.70.210.12:FF:000001">
    <property type="entry name" value="GTPase Obg"/>
    <property type="match status" value="1"/>
</dbReference>
<evidence type="ECO:0000313" key="10">
    <source>
        <dbReference type="EMBL" id="OGM59953.1"/>
    </source>
</evidence>
<dbReference type="NCBIfam" id="NF008956">
    <property type="entry name" value="PRK12299.1"/>
    <property type="match status" value="1"/>
</dbReference>
<dbReference type="EC" id="3.6.5.-" evidence="7"/>
<evidence type="ECO:0000259" key="9">
    <source>
        <dbReference type="PROSITE" id="PS51883"/>
    </source>
</evidence>
<feature type="binding site" evidence="7">
    <location>
        <begin position="162"/>
        <end position="169"/>
    </location>
    <ligand>
        <name>GTP</name>
        <dbReference type="ChEBI" id="CHEBI:37565"/>
    </ligand>
</feature>
<gene>
    <name evidence="7" type="primary">obg</name>
    <name evidence="10" type="ORF">A3A75_00035</name>
</gene>
<dbReference type="InterPro" id="IPR036726">
    <property type="entry name" value="GTP1_OBG_dom_sf"/>
</dbReference>
<dbReference type="Gene3D" id="3.40.50.300">
    <property type="entry name" value="P-loop containing nucleotide triphosphate hydrolases"/>
    <property type="match status" value="1"/>
</dbReference>
<dbReference type="InterPro" id="IPR006073">
    <property type="entry name" value="GTP-bd"/>
</dbReference>
<dbReference type="NCBIfam" id="TIGR02729">
    <property type="entry name" value="Obg_CgtA"/>
    <property type="match status" value="1"/>
</dbReference>
<evidence type="ECO:0000256" key="2">
    <source>
        <dbReference type="ARBA" id="ARBA00022490"/>
    </source>
</evidence>
<dbReference type="HAMAP" id="MF_01454">
    <property type="entry name" value="GTPase_Obg"/>
    <property type="match status" value="1"/>
</dbReference>
<dbReference type="Gene3D" id="2.70.210.12">
    <property type="entry name" value="GTP1/OBG domain"/>
    <property type="match status" value="1"/>
</dbReference>
<comment type="cofactor">
    <cofactor evidence="7">
        <name>Mg(2+)</name>
        <dbReference type="ChEBI" id="CHEBI:18420"/>
    </cofactor>
</comment>
<dbReference type="PRINTS" id="PR00326">
    <property type="entry name" value="GTP1OBG"/>
</dbReference>
<dbReference type="InterPro" id="IPR031167">
    <property type="entry name" value="G_OBG"/>
</dbReference>
<comment type="subcellular location">
    <subcellularLocation>
        <location evidence="7">Cytoplasm</location>
    </subcellularLocation>
</comment>
<dbReference type="EMBL" id="MGHC01000012">
    <property type="protein sequence ID" value="OGM59953.1"/>
    <property type="molecule type" value="Genomic_DNA"/>
</dbReference>
<dbReference type="GO" id="GO:0005525">
    <property type="term" value="F:GTP binding"/>
    <property type="evidence" value="ECO:0007669"/>
    <property type="project" value="UniProtKB-UniRule"/>
</dbReference>
<feature type="domain" description="OBG-type G" evidence="8">
    <location>
        <begin position="156"/>
        <end position="324"/>
    </location>
</feature>
<dbReference type="SUPFAM" id="SSF52540">
    <property type="entry name" value="P-loop containing nucleoside triphosphate hydrolases"/>
    <property type="match status" value="1"/>
</dbReference>
<comment type="similarity">
    <text evidence="1 7">Belongs to the TRAFAC class OBG-HflX-like GTPase superfamily. OBG GTPase family.</text>
</comment>
<dbReference type="InterPro" id="IPR014100">
    <property type="entry name" value="GTP-bd_Obg/CgtA"/>
</dbReference>
<dbReference type="SUPFAM" id="SSF82051">
    <property type="entry name" value="Obg GTP-binding protein N-terminal domain"/>
    <property type="match status" value="1"/>
</dbReference>
<accession>A0A1F8B7E6</accession>
<evidence type="ECO:0000259" key="8">
    <source>
        <dbReference type="PROSITE" id="PS51710"/>
    </source>
</evidence>
<keyword evidence="5 7" id="KW-0460">Magnesium</keyword>
<dbReference type="PROSITE" id="PS00905">
    <property type="entry name" value="GTP1_OBG"/>
    <property type="match status" value="1"/>
</dbReference>
<dbReference type="InterPro" id="IPR006169">
    <property type="entry name" value="GTP1_OBG_dom"/>
</dbReference>
<dbReference type="PANTHER" id="PTHR11702">
    <property type="entry name" value="DEVELOPMENTALLY REGULATED GTP-BINDING PROTEIN-RELATED"/>
    <property type="match status" value="1"/>
</dbReference>
<organism evidence="10 11">
    <name type="scientific">Candidatus Woesebacteria bacterium RIFCSPLOWO2_01_FULL_39_10</name>
    <dbReference type="NCBI Taxonomy" id="1802516"/>
    <lineage>
        <taxon>Bacteria</taxon>
        <taxon>Candidatus Woeseibacteriota</taxon>
    </lineage>
</organism>
<dbReference type="InterPro" id="IPR045086">
    <property type="entry name" value="OBG_GTPase"/>
</dbReference>